<feature type="coiled-coil region" evidence="3">
    <location>
        <begin position="370"/>
        <end position="397"/>
    </location>
</feature>
<feature type="region of interest" description="Disordered" evidence="4">
    <location>
        <begin position="277"/>
        <end position="302"/>
    </location>
</feature>
<evidence type="ECO:0000256" key="1">
    <source>
        <dbReference type="ARBA" id="ARBA00006069"/>
    </source>
</evidence>
<dbReference type="KEGG" id="dvv:114325376"/>
<dbReference type="RefSeq" id="XP_028129241.1">
    <property type="nucleotide sequence ID" value="XM_028273440.1"/>
</dbReference>
<feature type="compositionally biased region" description="Basic and acidic residues" evidence="4">
    <location>
        <begin position="471"/>
        <end position="481"/>
    </location>
</feature>
<dbReference type="InterPro" id="IPR019416">
    <property type="entry name" value="NCBP3"/>
</dbReference>
<name>A0A6P7F1N7_DIAVI</name>
<feature type="compositionally biased region" description="Basic residues" evidence="4">
    <location>
        <begin position="498"/>
        <end position="507"/>
    </location>
</feature>
<gene>
    <name evidence="5" type="primary">LOC114325376</name>
</gene>
<dbReference type="InParanoid" id="A0A6P7F1N7"/>
<comment type="similarity">
    <text evidence="1">Belongs to the NCBP3 family.</text>
</comment>
<feature type="compositionally biased region" description="Basic and acidic residues" evidence="4">
    <location>
        <begin position="279"/>
        <end position="296"/>
    </location>
</feature>
<reference evidence="5" key="1">
    <citation type="submission" date="2025-08" db="UniProtKB">
        <authorList>
            <consortium name="RefSeq"/>
        </authorList>
    </citation>
    <scope>IDENTIFICATION</scope>
    <source>
        <tissue evidence="5">Whole insect</tissue>
    </source>
</reference>
<sequence length="648" mass="75184">MEIENERPNIRIEIPNQQMDVDESENEDGEIVDDDQQEIQMQQSLPASVFTTGINIFDEEEHKKRVERAKRFALKPEEIHHFTDADHEELRESLGITDDNENLIRFDTVHLLGTKDMLIEDILDYFAKYAPTEIECVDEQSVNVKWVENITAARAMFYTSKAVKGMPVRHCNQVLVKDFLDGEEPEEEHGQSILLKNRQVELSVDGVIVPNTAKDKFKNAVDITEITIPIPPGYWRLGDKHPKAKCLLLRYAMKTDKKPYKIEYLAKYYKRMGTTKNLSDSKQKGGIFDRNKDLPRGKNPWGNLARNWDKDAKFRETTPTSGETVEIKNSSLATRLGVKTRADSENEVEIVEEETTVKKPKGRAMRMRMYADEEEERIKIRKAIQKLKNQTEQLKKEPKDLRTILSINNYREPIEVIDLVEDDLGRKLKNRSRQIVFAIDRDPVELRRDRKENIKSDVRSVLNRRRGRSRSPYEHRRGEHSQRHRARSPLRREESPVRRRSPLHRRHATPERTVRYNRYSSRYQEYDHSDQEDADGKPRSKVAVVIKKQKQPTVASTIWSKTQESDSEESSSSEEESSNSEESESGSSSEESESESEESDSGSSSSEEEETPKTRKIARPGFDYNAVGTMKPPSTLRITMANDRYRRD</sequence>
<feature type="compositionally biased region" description="Basic and acidic residues" evidence="4">
    <location>
        <begin position="524"/>
        <end position="538"/>
    </location>
</feature>
<feature type="compositionally biased region" description="Acidic residues" evidence="4">
    <location>
        <begin position="565"/>
        <end position="610"/>
    </location>
</feature>
<evidence type="ECO:0000256" key="2">
    <source>
        <dbReference type="ARBA" id="ARBA00019876"/>
    </source>
</evidence>
<evidence type="ECO:0000256" key="3">
    <source>
        <dbReference type="SAM" id="Coils"/>
    </source>
</evidence>
<dbReference type="PANTHER" id="PTHR16291">
    <property type="entry name" value="NUCLEAR CAP-BINDING PROTEIN SUBUNIT 3"/>
    <property type="match status" value="1"/>
</dbReference>
<evidence type="ECO:0000256" key="4">
    <source>
        <dbReference type="SAM" id="MobiDB-lite"/>
    </source>
</evidence>
<protein>
    <recommendedName>
        <fullName evidence="2">Nuclear cap-binding protein subunit 3</fullName>
    </recommendedName>
</protein>
<feature type="region of interest" description="Disordered" evidence="4">
    <location>
        <begin position="457"/>
        <end position="648"/>
    </location>
</feature>
<organism evidence="5">
    <name type="scientific">Diabrotica virgifera virgifera</name>
    <name type="common">western corn rootworm</name>
    <dbReference type="NCBI Taxonomy" id="50390"/>
    <lineage>
        <taxon>Eukaryota</taxon>
        <taxon>Metazoa</taxon>
        <taxon>Ecdysozoa</taxon>
        <taxon>Arthropoda</taxon>
        <taxon>Hexapoda</taxon>
        <taxon>Insecta</taxon>
        <taxon>Pterygota</taxon>
        <taxon>Neoptera</taxon>
        <taxon>Endopterygota</taxon>
        <taxon>Coleoptera</taxon>
        <taxon>Polyphaga</taxon>
        <taxon>Cucujiformia</taxon>
        <taxon>Chrysomeloidea</taxon>
        <taxon>Chrysomelidae</taxon>
        <taxon>Galerucinae</taxon>
        <taxon>Diabroticina</taxon>
        <taxon>Diabroticites</taxon>
        <taxon>Diabrotica</taxon>
    </lineage>
</organism>
<dbReference type="GO" id="GO:0005634">
    <property type="term" value="C:nucleus"/>
    <property type="evidence" value="ECO:0007669"/>
    <property type="project" value="TreeGrafter"/>
</dbReference>
<accession>A0A6P7F1N7</accession>
<feature type="compositionally biased region" description="Polar residues" evidence="4">
    <location>
        <begin position="551"/>
        <end position="562"/>
    </location>
</feature>
<keyword evidence="3" id="KW-0175">Coiled coil</keyword>
<dbReference type="OrthoDB" id="422106at2759"/>
<proteinExistence type="inferred from homology"/>
<evidence type="ECO:0000313" key="5">
    <source>
        <dbReference type="RefSeq" id="XP_028129241.1"/>
    </source>
</evidence>
<dbReference type="GO" id="GO:0000340">
    <property type="term" value="F:RNA 7-methylguanosine cap binding"/>
    <property type="evidence" value="ECO:0007669"/>
    <property type="project" value="InterPro"/>
</dbReference>
<dbReference type="AlphaFoldDB" id="A0A6P7F1N7"/>
<dbReference type="GO" id="GO:0003729">
    <property type="term" value="F:mRNA binding"/>
    <property type="evidence" value="ECO:0007669"/>
    <property type="project" value="InterPro"/>
</dbReference>
<dbReference type="PANTHER" id="PTHR16291:SF0">
    <property type="entry name" value="NUCLEAR CAP-BINDING PROTEIN SUBUNIT 3"/>
    <property type="match status" value="1"/>
</dbReference>